<organism evidence="1 2">
    <name type="scientific">Solanum commersonii</name>
    <name type="common">Commerson's wild potato</name>
    <name type="synonym">Commerson's nightshade</name>
    <dbReference type="NCBI Taxonomy" id="4109"/>
    <lineage>
        <taxon>Eukaryota</taxon>
        <taxon>Viridiplantae</taxon>
        <taxon>Streptophyta</taxon>
        <taxon>Embryophyta</taxon>
        <taxon>Tracheophyta</taxon>
        <taxon>Spermatophyta</taxon>
        <taxon>Magnoliopsida</taxon>
        <taxon>eudicotyledons</taxon>
        <taxon>Gunneridae</taxon>
        <taxon>Pentapetalae</taxon>
        <taxon>asterids</taxon>
        <taxon>lamiids</taxon>
        <taxon>Solanales</taxon>
        <taxon>Solanaceae</taxon>
        <taxon>Solanoideae</taxon>
        <taxon>Solaneae</taxon>
        <taxon>Solanum</taxon>
    </lineage>
</organism>
<dbReference type="AlphaFoldDB" id="A0A9J5ZY31"/>
<accession>A0A9J5ZY31</accession>
<protein>
    <submittedName>
        <fullName evidence="1">Uncharacterized protein</fullName>
    </submittedName>
</protein>
<comment type="caution">
    <text evidence="1">The sequence shown here is derived from an EMBL/GenBank/DDBJ whole genome shotgun (WGS) entry which is preliminary data.</text>
</comment>
<dbReference type="Proteomes" id="UP000824120">
    <property type="component" value="Chromosome 3"/>
</dbReference>
<dbReference type="EMBL" id="JACXVP010000003">
    <property type="protein sequence ID" value="KAG5617245.1"/>
    <property type="molecule type" value="Genomic_DNA"/>
</dbReference>
<name>A0A9J5ZY31_SOLCO</name>
<evidence type="ECO:0000313" key="2">
    <source>
        <dbReference type="Proteomes" id="UP000824120"/>
    </source>
</evidence>
<evidence type="ECO:0000313" key="1">
    <source>
        <dbReference type="EMBL" id="KAG5617245.1"/>
    </source>
</evidence>
<reference evidence="1 2" key="1">
    <citation type="submission" date="2020-09" db="EMBL/GenBank/DDBJ databases">
        <title>De no assembly of potato wild relative species, Solanum commersonii.</title>
        <authorList>
            <person name="Cho K."/>
        </authorList>
    </citation>
    <scope>NUCLEOTIDE SEQUENCE [LARGE SCALE GENOMIC DNA]</scope>
    <source>
        <strain evidence="1">LZ3.2</strain>
        <tissue evidence="1">Leaf</tissue>
    </source>
</reference>
<gene>
    <name evidence="1" type="ORF">H5410_017069</name>
</gene>
<keyword evidence="2" id="KW-1185">Reference proteome</keyword>
<sequence length="94" mass="10551">MIHLLDTYPEPEFYPTCKSIIITDKSFVATGKLIVATDELSDAVDDAYVAINDLSIGRNFWFSPSLTWYCNMYPTCNLSVAIDDLPVGYATIKF</sequence>
<proteinExistence type="predicted"/>